<organism evidence="2 3">
    <name type="scientific">Pseudomonas chlororaphis</name>
    <dbReference type="NCBI Taxonomy" id="587753"/>
    <lineage>
        <taxon>Bacteria</taxon>
        <taxon>Pseudomonadati</taxon>
        <taxon>Pseudomonadota</taxon>
        <taxon>Gammaproteobacteria</taxon>
        <taxon>Pseudomonadales</taxon>
        <taxon>Pseudomonadaceae</taxon>
        <taxon>Pseudomonas</taxon>
    </lineage>
</organism>
<dbReference type="AlphaFoldDB" id="A0A0G3GLI3"/>
<reference evidence="3" key="2">
    <citation type="submission" date="2015-03" db="EMBL/GenBank/DDBJ databases">
        <authorList>
            <person name="Deng P."/>
            <person name="Lu S."/>
        </authorList>
    </citation>
    <scope>NUCLEOTIDE SEQUENCE [LARGE SCALE GENOMIC DNA]</scope>
    <source>
        <strain evidence="3">UFB2</strain>
    </source>
</reference>
<feature type="domain" description="Thoeris protein ThsB TIR-like" evidence="1">
    <location>
        <begin position="6"/>
        <end position="98"/>
    </location>
</feature>
<dbReference type="InterPro" id="IPR015032">
    <property type="entry name" value="ThsB__TIR-like_domain"/>
</dbReference>
<dbReference type="PATRIC" id="fig|587753.11.peg.5428"/>
<dbReference type="Proteomes" id="UP000035212">
    <property type="component" value="Chromosome"/>
</dbReference>
<dbReference type="InterPro" id="IPR036490">
    <property type="entry name" value="ThsB_TIR-like_sf"/>
</dbReference>
<reference evidence="2 3" key="1">
    <citation type="journal article" date="2015" name="Stand. Genomic Sci.">
        <title>Complete genome of Pseudomonas chlororaphis strain UFB2, a soil bacterium with antibacterial activity against bacterial canker pathogen of tomato.</title>
        <authorList>
            <person name="Deng P."/>
            <person name="Wang X."/>
            <person name="Baird S.M."/>
            <person name="Lu S.E."/>
        </authorList>
    </citation>
    <scope>NUCLEOTIDE SEQUENCE [LARGE SCALE GENOMIC DNA]</scope>
    <source>
        <strain evidence="2 3">UFB2</strain>
    </source>
</reference>
<dbReference type="Pfam" id="PF08937">
    <property type="entry name" value="ThsB_TIR"/>
    <property type="match status" value="1"/>
</dbReference>
<dbReference type="EMBL" id="CP011020">
    <property type="protein sequence ID" value="AKK01415.1"/>
    <property type="molecule type" value="Genomic_DNA"/>
</dbReference>
<evidence type="ECO:0000259" key="1">
    <source>
        <dbReference type="Pfam" id="PF08937"/>
    </source>
</evidence>
<protein>
    <submittedName>
        <fullName evidence="2">Molecular chaperone Tir</fullName>
    </submittedName>
</protein>
<name>A0A0G3GLI3_9PSED</name>
<proteinExistence type="predicted"/>
<evidence type="ECO:0000313" key="3">
    <source>
        <dbReference type="Proteomes" id="UP000035212"/>
    </source>
</evidence>
<evidence type="ECO:0000313" key="2">
    <source>
        <dbReference type="EMBL" id="AKK01415.1"/>
    </source>
</evidence>
<dbReference type="SUPFAM" id="SSF52206">
    <property type="entry name" value="Hypothetical protein MTH538"/>
    <property type="match status" value="1"/>
</dbReference>
<gene>
    <name evidence="2" type="ORF">VM99_26405</name>
</gene>
<accession>A0A0G3GLI3</accession>
<sequence>MARNVFFSFHFANDFWRTQQVRNIGALEGQKLYTANEWEEVKKKGDAAIRKWIDDSLVGKSCVVVLVGSETATRPWVLEEVIKGWNAGKGVVAIRINRLLDNHQNTSVAGSNPFDAVTLKNGTVRLSGYAKLMTPAGNDSKEVYASIQANIESWIEDAITIRKNYKP</sequence>